<reference evidence="1 2" key="1">
    <citation type="journal article" date="2017" name="Antonie Van Leeuwenhoek">
        <title>Rhizobium rhizosphaerae sp. nov., a novel species isolated from rice rhizosphere.</title>
        <authorList>
            <person name="Zhao J.J."/>
            <person name="Zhang J."/>
            <person name="Zhang R.J."/>
            <person name="Zhang C.W."/>
            <person name="Yin H.Q."/>
            <person name="Zhang X.X."/>
        </authorList>
    </citation>
    <scope>NUCLEOTIDE SEQUENCE [LARGE SCALE GENOMIC DNA]</scope>
    <source>
        <strain evidence="1 2">BSs20135</strain>
    </source>
</reference>
<protein>
    <submittedName>
        <fullName evidence="1">Uncharacterized protein</fullName>
    </submittedName>
</protein>
<dbReference type="Proteomes" id="UP000006327">
    <property type="component" value="Unassembled WGS sequence"/>
</dbReference>
<comment type="caution">
    <text evidence="1">The sequence shown here is derived from an EMBL/GenBank/DDBJ whole genome shotgun (WGS) entry which is preliminary data.</text>
</comment>
<sequence>MCLHLGKLLQPINSLPRFAPFLAIRFTIGEAHFGHVVVFF</sequence>
<proteinExistence type="predicted"/>
<dbReference type="AlphaFoldDB" id="K6Y938"/>
<accession>K6Y938</accession>
<evidence type="ECO:0000313" key="2">
    <source>
        <dbReference type="Proteomes" id="UP000006327"/>
    </source>
</evidence>
<dbReference type="EMBL" id="BAEO01000054">
    <property type="protein sequence ID" value="GAC20461.1"/>
    <property type="molecule type" value="Genomic_DNA"/>
</dbReference>
<name>K6Y938_9ALTE</name>
<evidence type="ECO:0000313" key="1">
    <source>
        <dbReference type="EMBL" id="GAC20461.1"/>
    </source>
</evidence>
<gene>
    <name evidence="1" type="ORF">GARC_3506</name>
</gene>
<keyword evidence="2" id="KW-1185">Reference proteome</keyword>
<organism evidence="1 2">
    <name type="scientific">Paraglaciecola arctica BSs20135</name>
    <dbReference type="NCBI Taxonomy" id="493475"/>
    <lineage>
        <taxon>Bacteria</taxon>
        <taxon>Pseudomonadati</taxon>
        <taxon>Pseudomonadota</taxon>
        <taxon>Gammaproteobacteria</taxon>
        <taxon>Alteromonadales</taxon>
        <taxon>Alteromonadaceae</taxon>
        <taxon>Paraglaciecola</taxon>
    </lineage>
</organism>